<reference evidence="13" key="1">
    <citation type="journal article" date="2022" name="bioRxiv">
        <title>Sequencing and chromosome-scale assembly of the giantPleurodeles waltlgenome.</title>
        <authorList>
            <person name="Brown T."/>
            <person name="Elewa A."/>
            <person name="Iarovenko S."/>
            <person name="Subramanian E."/>
            <person name="Araus A.J."/>
            <person name="Petzold A."/>
            <person name="Susuki M."/>
            <person name="Suzuki K.-i.T."/>
            <person name="Hayashi T."/>
            <person name="Toyoda A."/>
            <person name="Oliveira C."/>
            <person name="Osipova E."/>
            <person name="Leigh N.D."/>
            <person name="Simon A."/>
            <person name="Yun M.H."/>
        </authorList>
    </citation>
    <scope>NUCLEOTIDE SEQUENCE</scope>
    <source>
        <strain evidence="13">20211129_DDA</strain>
        <tissue evidence="13">Liver</tissue>
    </source>
</reference>
<accession>A0AAV7MU55</accession>
<evidence type="ECO:0000256" key="9">
    <source>
        <dbReference type="ARBA" id="ARBA00023212"/>
    </source>
</evidence>
<dbReference type="CDD" id="cd01207">
    <property type="entry name" value="EVH1_Ena_VASP-like"/>
    <property type="match status" value="1"/>
</dbReference>
<feature type="domain" description="WH1" evidence="12">
    <location>
        <begin position="1"/>
        <end position="113"/>
    </location>
</feature>
<dbReference type="EMBL" id="JANPWB010000013">
    <property type="protein sequence ID" value="KAJ1106599.1"/>
    <property type="molecule type" value="Genomic_DNA"/>
</dbReference>
<dbReference type="InterPro" id="IPR000697">
    <property type="entry name" value="WH1/EVH1_dom"/>
</dbReference>
<keyword evidence="6" id="KW-0597">Phosphoprotein</keyword>
<gene>
    <name evidence="13" type="ORF">NDU88_004000</name>
</gene>
<evidence type="ECO:0000256" key="6">
    <source>
        <dbReference type="ARBA" id="ARBA00022553"/>
    </source>
</evidence>
<comment type="subcellular location">
    <subcellularLocation>
        <location evidence="2">Cell projection</location>
        <location evidence="2">Filopodium</location>
    </subcellularLocation>
    <subcellularLocation>
        <location evidence="3">Cell projection</location>
        <location evidence="3">Lamellipodium</location>
    </subcellularLocation>
    <subcellularLocation>
        <location evidence="1">Cytoplasm</location>
        <location evidence="1">Cytoskeleton</location>
    </subcellularLocation>
</comment>
<evidence type="ECO:0000256" key="10">
    <source>
        <dbReference type="ARBA" id="ARBA00023273"/>
    </source>
</evidence>
<dbReference type="GO" id="GO:0030027">
    <property type="term" value="C:lamellipodium"/>
    <property type="evidence" value="ECO:0007669"/>
    <property type="project" value="UniProtKB-SubCell"/>
</dbReference>
<dbReference type="GO" id="GO:0005925">
    <property type="term" value="C:focal adhesion"/>
    <property type="evidence" value="ECO:0007669"/>
    <property type="project" value="UniProtKB-ARBA"/>
</dbReference>
<feature type="compositionally biased region" description="Basic and acidic residues" evidence="11">
    <location>
        <begin position="134"/>
        <end position="157"/>
    </location>
</feature>
<comment type="caution">
    <text evidence="13">The sequence shown here is derived from an EMBL/GenBank/DDBJ whole genome shotgun (WGS) entry which is preliminary data.</text>
</comment>
<keyword evidence="14" id="KW-1185">Reference proteome</keyword>
<evidence type="ECO:0000256" key="1">
    <source>
        <dbReference type="ARBA" id="ARBA00004245"/>
    </source>
</evidence>
<sequence length="157" mass="17548">MSETVICTSRATVMQYDDANKKWVPAGTGPQAFSRVQIFHNPATSTFRVVGRKVQPDQQVVINCAIVKGLKYNQATPNFHQWRDARVVWGLNFGSKEDATQFASGMLHALEVLESSAGAVPNIVPNGPSPEDLEQQRRQQLEREQLERERRVSNAGQ</sequence>
<feature type="region of interest" description="Disordered" evidence="11">
    <location>
        <begin position="120"/>
        <end position="157"/>
    </location>
</feature>
<evidence type="ECO:0000313" key="14">
    <source>
        <dbReference type="Proteomes" id="UP001066276"/>
    </source>
</evidence>
<evidence type="ECO:0000256" key="4">
    <source>
        <dbReference type="ARBA" id="ARBA00009785"/>
    </source>
</evidence>
<evidence type="ECO:0000256" key="3">
    <source>
        <dbReference type="ARBA" id="ARBA00004510"/>
    </source>
</evidence>
<dbReference type="GO" id="GO:0001843">
    <property type="term" value="P:neural tube closure"/>
    <property type="evidence" value="ECO:0007669"/>
    <property type="project" value="TreeGrafter"/>
</dbReference>
<dbReference type="Proteomes" id="UP001066276">
    <property type="component" value="Chromosome 9"/>
</dbReference>
<keyword evidence="8" id="KW-0009">Actin-binding</keyword>
<evidence type="ECO:0000256" key="8">
    <source>
        <dbReference type="ARBA" id="ARBA00023203"/>
    </source>
</evidence>
<evidence type="ECO:0000256" key="7">
    <source>
        <dbReference type="ARBA" id="ARBA00023036"/>
    </source>
</evidence>
<dbReference type="PANTHER" id="PTHR11202:SF12">
    <property type="entry name" value="VASODILATOR-STIMULATED PHOSPHOPROTEIN"/>
    <property type="match status" value="1"/>
</dbReference>
<protein>
    <recommendedName>
        <fullName evidence="12">WH1 domain-containing protein</fullName>
    </recommendedName>
</protein>
<dbReference type="SMART" id="SM00461">
    <property type="entry name" value="WH1"/>
    <property type="match status" value="1"/>
</dbReference>
<comment type="similarity">
    <text evidence="4">Belongs to the Ena/VASP family.</text>
</comment>
<dbReference type="GO" id="GO:0030838">
    <property type="term" value="P:positive regulation of actin filament polymerization"/>
    <property type="evidence" value="ECO:0007669"/>
    <property type="project" value="TreeGrafter"/>
</dbReference>
<evidence type="ECO:0000256" key="5">
    <source>
        <dbReference type="ARBA" id="ARBA00022490"/>
    </source>
</evidence>
<evidence type="ECO:0000256" key="2">
    <source>
        <dbReference type="ARBA" id="ARBA00004486"/>
    </source>
</evidence>
<keyword evidence="10" id="KW-0966">Cell projection</keyword>
<dbReference type="AlphaFoldDB" id="A0AAV7MU55"/>
<dbReference type="FunFam" id="2.30.29.30:FF:000047">
    <property type="entry name" value="vasodilator-stimulated phosphoprotein isoform X2"/>
    <property type="match status" value="1"/>
</dbReference>
<dbReference type="GO" id="GO:0003779">
    <property type="term" value="F:actin binding"/>
    <property type="evidence" value="ECO:0007669"/>
    <property type="project" value="UniProtKB-KW"/>
</dbReference>
<dbReference type="InterPro" id="IPR011993">
    <property type="entry name" value="PH-like_dom_sf"/>
</dbReference>
<dbReference type="GO" id="GO:0017124">
    <property type="term" value="F:SH3 domain binding"/>
    <property type="evidence" value="ECO:0007669"/>
    <property type="project" value="UniProtKB-KW"/>
</dbReference>
<dbReference type="GO" id="GO:0005829">
    <property type="term" value="C:cytosol"/>
    <property type="evidence" value="ECO:0007669"/>
    <property type="project" value="UniProtKB-ARBA"/>
</dbReference>
<evidence type="ECO:0000313" key="13">
    <source>
        <dbReference type="EMBL" id="KAJ1106599.1"/>
    </source>
</evidence>
<dbReference type="Pfam" id="PF00568">
    <property type="entry name" value="WH1"/>
    <property type="match status" value="1"/>
</dbReference>
<dbReference type="GO" id="GO:0007411">
    <property type="term" value="P:axon guidance"/>
    <property type="evidence" value="ECO:0007669"/>
    <property type="project" value="TreeGrafter"/>
</dbReference>
<dbReference type="GO" id="GO:0030175">
    <property type="term" value="C:filopodium"/>
    <property type="evidence" value="ECO:0007669"/>
    <property type="project" value="UniProtKB-SubCell"/>
</dbReference>
<dbReference type="GO" id="GO:0005856">
    <property type="term" value="C:cytoskeleton"/>
    <property type="evidence" value="ECO:0007669"/>
    <property type="project" value="UniProtKB-SubCell"/>
</dbReference>
<dbReference type="GO" id="GO:0005522">
    <property type="term" value="F:profilin binding"/>
    <property type="evidence" value="ECO:0007669"/>
    <property type="project" value="TreeGrafter"/>
</dbReference>
<dbReference type="GO" id="GO:0030036">
    <property type="term" value="P:actin cytoskeleton organization"/>
    <property type="evidence" value="ECO:0007669"/>
    <property type="project" value="TreeGrafter"/>
</dbReference>
<dbReference type="SUPFAM" id="SSF50729">
    <property type="entry name" value="PH domain-like"/>
    <property type="match status" value="1"/>
</dbReference>
<keyword evidence="5" id="KW-0963">Cytoplasm</keyword>
<proteinExistence type="inferred from homology"/>
<evidence type="ECO:0000259" key="12">
    <source>
        <dbReference type="PROSITE" id="PS50229"/>
    </source>
</evidence>
<dbReference type="PANTHER" id="PTHR11202">
    <property type="entry name" value="SPROUTY-RELATED, EVH1 DOMAIN-CONTAINING PROTEIN FAMILY MEMBER"/>
    <property type="match status" value="1"/>
</dbReference>
<keyword evidence="9" id="KW-0206">Cytoskeleton</keyword>
<keyword evidence="7" id="KW-0729">SH3-binding</keyword>
<dbReference type="PROSITE" id="PS50229">
    <property type="entry name" value="WH1"/>
    <property type="match status" value="1"/>
</dbReference>
<organism evidence="13 14">
    <name type="scientific">Pleurodeles waltl</name>
    <name type="common">Iberian ribbed newt</name>
    <dbReference type="NCBI Taxonomy" id="8319"/>
    <lineage>
        <taxon>Eukaryota</taxon>
        <taxon>Metazoa</taxon>
        <taxon>Chordata</taxon>
        <taxon>Craniata</taxon>
        <taxon>Vertebrata</taxon>
        <taxon>Euteleostomi</taxon>
        <taxon>Amphibia</taxon>
        <taxon>Batrachia</taxon>
        <taxon>Caudata</taxon>
        <taxon>Salamandroidea</taxon>
        <taxon>Salamandridae</taxon>
        <taxon>Pleurodelinae</taxon>
        <taxon>Pleurodeles</taxon>
    </lineage>
</organism>
<evidence type="ECO:0000256" key="11">
    <source>
        <dbReference type="SAM" id="MobiDB-lite"/>
    </source>
</evidence>
<name>A0AAV7MU55_PLEWA</name>
<dbReference type="Gene3D" id="2.30.29.30">
    <property type="entry name" value="Pleckstrin-homology domain (PH domain)/Phosphotyrosine-binding domain (PTB)"/>
    <property type="match status" value="1"/>
</dbReference>